<dbReference type="OrthoDB" id="7755954at2759"/>
<evidence type="ECO:0000256" key="6">
    <source>
        <dbReference type="ARBA" id="ARBA00023242"/>
    </source>
</evidence>
<feature type="domain" description="C2H2-type" evidence="10">
    <location>
        <begin position="299"/>
        <end position="326"/>
    </location>
</feature>
<evidence type="ECO:0000313" key="11">
    <source>
        <dbReference type="EMBL" id="KAG5667325.1"/>
    </source>
</evidence>
<sequence>MTTVEVNTFYIKIEPDEVNENETKTISANKEAKQIQTGNVPNKQTISTTIKNLQRTDSLEKLTAIAKESREKSPQQTFICSICNLFFDSKQKFSSHMKIHQQPSHQCPKCDRKFKSEKHLAKHECAICKICGHKNVSKSDLRMHMKQNHSEAANKIYTVQCDYCGKHIKTKTYLIHHIRAEHIRDEKTRLLCSICGVNFPNKFMLNQHVKISHSEMIGCKLCGKMVKPLCMPYHMKQVHASERNFLCTICSASFKTRDNLKDHMMTHNKNYVCHICNKRFSRRHQLNGHLALHNNPDAFSCQVCGHKYSTASYLKRHMKAHQESNVKCKICGIDVNVLSLHYHMKNSHPFDRFQCSKCGATGFGSQREFSEHLTLHEKERVEIEQQQQIEIELEKERMRLQREKEEEEERLKALAALEAKKIKTKKVDFKKKEKTQMKQVKIIVKKIKTKELEKENKIEIQEEVEEAEEAEEEEDEEPIVEFLDEYVNEDHFEDDYDFQHQNTTEFNEKSSEVKEETSTSIINESLQVQRPFDMFVCDIISKRGRKKKVEKNSIPKCIKVPSNVILICDMCGEEYDKKSKLLACIKKHIGVNDQQKCEICLKIFPNLVCLRQHLKSHDSTMIACEICGKRVKPLCMTSHIKQVHTAYKTLACSICEKVFKTKQNLRDHEKTHNKTFQCEVCGQHFSRGAQLNDHMLKHDSPELLDCPHCNLRLSDRRSLKKHIKNMHVERPDGTRAKQEKNFKCELCDYSCVQKGNLKIHYKKHEKYQAKLRANPDALKCEICEALFRSELILKIHMQKVHSDERFPCGHCENVLKTKSSLWSHLRKVHQIEPEKRKKKEKSEKVEGEKKKRRKRRKRNENGELVEREEIENNVKVIEIHSVADMEYY</sequence>
<dbReference type="AlphaFoldDB" id="A0A9J6BC87"/>
<feature type="domain" description="C2H2-type" evidence="10">
    <location>
        <begin position="704"/>
        <end position="731"/>
    </location>
</feature>
<dbReference type="Pfam" id="PF13912">
    <property type="entry name" value="zf-C2H2_6"/>
    <property type="match status" value="1"/>
</dbReference>
<feature type="compositionally biased region" description="Basic and acidic residues" evidence="9">
    <location>
        <begin position="832"/>
        <end position="849"/>
    </location>
</feature>
<evidence type="ECO:0000256" key="7">
    <source>
        <dbReference type="PROSITE-ProRule" id="PRU00042"/>
    </source>
</evidence>
<dbReference type="InterPro" id="IPR013087">
    <property type="entry name" value="Znf_C2H2_type"/>
</dbReference>
<feature type="domain" description="C2H2-type" evidence="10">
    <location>
        <begin position="806"/>
        <end position="834"/>
    </location>
</feature>
<keyword evidence="12" id="KW-1185">Reference proteome</keyword>
<comment type="subcellular location">
    <subcellularLocation>
        <location evidence="1">Nucleus</location>
    </subcellularLocation>
</comment>
<feature type="coiled-coil region" evidence="8">
    <location>
        <begin position="376"/>
        <end position="420"/>
    </location>
</feature>
<dbReference type="FunFam" id="3.30.160.60:FF:000145">
    <property type="entry name" value="Zinc finger protein 574"/>
    <property type="match status" value="2"/>
</dbReference>
<keyword evidence="4 7" id="KW-0863">Zinc-finger</keyword>
<dbReference type="SUPFAM" id="SSF57667">
    <property type="entry name" value="beta-beta-alpha zinc fingers"/>
    <property type="match status" value="7"/>
</dbReference>
<feature type="domain" description="C2H2-type" evidence="10">
    <location>
        <begin position="676"/>
        <end position="703"/>
    </location>
</feature>
<name>A0A9J6BC87_POLVA</name>
<reference evidence="11" key="1">
    <citation type="submission" date="2021-03" db="EMBL/GenBank/DDBJ databases">
        <title>Chromosome level genome of the anhydrobiotic midge Polypedilum vanderplanki.</title>
        <authorList>
            <person name="Yoshida Y."/>
            <person name="Kikawada T."/>
            <person name="Gusev O."/>
        </authorList>
    </citation>
    <scope>NUCLEOTIDE SEQUENCE</scope>
    <source>
        <strain evidence="11">NIAS01</strain>
        <tissue evidence="11">Whole body or cell culture</tissue>
    </source>
</reference>
<organism evidence="11 12">
    <name type="scientific">Polypedilum vanderplanki</name>
    <name type="common">Sleeping chironomid midge</name>
    <dbReference type="NCBI Taxonomy" id="319348"/>
    <lineage>
        <taxon>Eukaryota</taxon>
        <taxon>Metazoa</taxon>
        <taxon>Ecdysozoa</taxon>
        <taxon>Arthropoda</taxon>
        <taxon>Hexapoda</taxon>
        <taxon>Insecta</taxon>
        <taxon>Pterygota</taxon>
        <taxon>Neoptera</taxon>
        <taxon>Endopterygota</taxon>
        <taxon>Diptera</taxon>
        <taxon>Nematocera</taxon>
        <taxon>Chironomoidea</taxon>
        <taxon>Chironomidae</taxon>
        <taxon>Chironominae</taxon>
        <taxon>Polypedilum</taxon>
        <taxon>Polypedilum</taxon>
    </lineage>
</organism>
<evidence type="ECO:0000256" key="4">
    <source>
        <dbReference type="ARBA" id="ARBA00022771"/>
    </source>
</evidence>
<evidence type="ECO:0000256" key="5">
    <source>
        <dbReference type="ARBA" id="ARBA00022833"/>
    </source>
</evidence>
<evidence type="ECO:0000256" key="9">
    <source>
        <dbReference type="SAM" id="MobiDB-lite"/>
    </source>
</evidence>
<dbReference type="Pfam" id="PF12874">
    <property type="entry name" value="zf-met"/>
    <property type="match status" value="1"/>
</dbReference>
<evidence type="ECO:0000313" key="12">
    <source>
        <dbReference type="Proteomes" id="UP001107558"/>
    </source>
</evidence>
<feature type="domain" description="C2H2-type" evidence="10">
    <location>
        <begin position="271"/>
        <end position="298"/>
    </location>
</feature>
<dbReference type="Pfam" id="PF00096">
    <property type="entry name" value="zf-C2H2"/>
    <property type="match status" value="6"/>
</dbReference>
<dbReference type="PANTHER" id="PTHR24379:SF121">
    <property type="entry name" value="C2H2-TYPE DOMAIN-CONTAINING PROTEIN"/>
    <property type="match status" value="1"/>
</dbReference>
<keyword evidence="3" id="KW-0677">Repeat</keyword>
<feature type="region of interest" description="Disordered" evidence="9">
    <location>
        <begin position="832"/>
        <end position="865"/>
    </location>
</feature>
<comment type="caution">
    <text evidence="11">The sequence shown here is derived from an EMBL/GenBank/DDBJ whole genome shotgun (WGS) entry which is preliminary data.</text>
</comment>
<evidence type="ECO:0000259" key="10">
    <source>
        <dbReference type="PROSITE" id="PS50157"/>
    </source>
</evidence>
<feature type="domain" description="C2H2-type" evidence="10">
    <location>
        <begin position="190"/>
        <end position="214"/>
    </location>
</feature>
<evidence type="ECO:0000256" key="2">
    <source>
        <dbReference type="ARBA" id="ARBA00022723"/>
    </source>
</evidence>
<feature type="domain" description="C2H2-type" evidence="10">
    <location>
        <begin position="159"/>
        <end position="187"/>
    </location>
</feature>
<feature type="domain" description="C2H2-type" evidence="10">
    <location>
        <begin position="650"/>
        <end position="677"/>
    </location>
</feature>
<dbReference type="InterPro" id="IPR036236">
    <property type="entry name" value="Znf_C2H2_sf"/>
</dbReference>
<dbReference type="GO" id="GO:0008270">
    <property type="term" value="F:zinc ion binding"/>
    <property type="evidence" value="ECO:0007669"/>
    <property type="project" value="UniProtKB-KW"/>
</dbReference>
<dbReference type="FunFam" id="3.30.160.60:FF:000446">
    <property type="entry name" value="Zinc finger protein"/>
    <property type="match status" value="1"/>
</dbReference>
<dbReference type="GO" id="GO:0005634">
    <property type="term" value="C:nucleus"/>
    <property type="evidence" value="ECO:0007669"/>
    <property type="project" value="UniProtKB-SubCell"/>
</dbReference>
<keyword evidence="5" id="KW-0862">Zinc</keyword>
<keyword evidence="8" id="KW-0175">Coiled coil</keyword>
<dbReference type="PROSITE" id="PS00028">
    <property type="entry name" value="ZINC_FINGER_C2H2_1"/>
    <property type="match status" value="12"/>
</dbReference>
<feature type="domain" description="C2H2-type" evidence="10">
    <location>
        <begin position="78"/>
        <end position="105"/>
    </location>
</feature>
<dbReference type="Proteomes" id="UP001107558">
    <property type="component" value="Chromosome 4"/>
</dbReference>
<dbReference type="EMBL" id="JADBJN010000004">
    <property type="protein sequence ID" value="KAG5667325.1"/>
    <property type="molecule type" value="Genomic_DNA"/>
</dbReference>
<dbReference type="SMART" id="SM00355">
    <property type="entry name" value="ZnF_C2H2"/>
    <property type="match status" value="20"/>
</dbReference>
<dbReference type="PANTHER" id="PTHR24379">
    <property type="entry name" value="KRAB AND ZINC FINGER DOMAIN-CONTAINING"/>
    <property type="match status" value="1"/>
</dbReference>
<feature type="domain" description="C2H2-type" evidence="10">
    <location>
        <begin position="245"/>
        <end position="272"/>
    </location>
</feature>
<dbReference type="PROSITE" id="PS50157">
    <property type="entry name" value="ZINC_FINGER_C2H2_2"/>
    <property type="match status" value="12"/>
</dbReference>
<evidence type="ECO:0000256" key="8">
    <source>
        <dbReference type="SAM" id="Coils"/>
    </source>
</evidence>
<dbReference type="Gene3D" id="3.30.160.60">
    <property type="entry name" value="Classic Zinc Finger"/>
    <property type="match status" value="10"/>
</dbReference>
<keyword evidence="2" id="KW-0479">Metal-binding</keyword>
<evidence type="ECO:0000256" key="1">
    <source>
        <dbReference type="ARBA" id="ARBA00004123"/>
    </source>
</evidence>
<keyword evidence="6" id="KW-0539">Nucleus</keyword>
<feature type="coiled-coil region" evidence="8">
    <location>
        <begin position="450"/>
        <end position="477"/>
    </location>
</feature>
<feature type="domain" description="C2H2-type" evidence="10">
    <location>
        <begin position="742"/>
        <end position="769"/>
    </location>
</feature>
<protein>
    <recommendedName>
        <fullName evidence="10">C2H2-type domain-containing protein</fullName>
    </recommendedName>
</protein>
<accession>A0A9J6BC87</accession>
<gene>
    <name evidence="11" type="ORF">PVAND_015309</name>
</gene>
<feature type="domain" description="C2H2-type" evidence="10">
    <location>
        <begin position="778"/>
        <end position="806"/>
    </location>
</feature>
<proteinExistence type="predicted"/>
<evidence type="ECO:0000256" key="3">
    <source>
        <dbReference type="ARBA" id="ARBA00022737"/>
    </source>
</evidence>